<keyword evidence="3" id="KW-1185">Reference proteome</keyword>
<sequence>MDKFQGNCETYLNSKTDIKKVSELEFYKEGYSIMWKSYEANKQEIHSLHCEVSILKHDLIDKNELNEKLKEEIGESLIKSEQLKKSNVTLQTKSDNLLLQNENLKCTIKTSLT</sequence>
<organism evidence="2 3">
    <name type="scientific">Aphis craccivora</name>
    <name type="common">Cowpea aphid</name>
    <dbReference type="NCBI Taxonomy" id="307492"/>
    <lineage>
        <taxon>Eukaryota</taxon>
        <taxon>Metazoa</taxon>
        <taxon>Ecdysozoa</taxon>
        <taxon>Arthropoda</taxon>
        <taxon>Hexapoda</taxon>
        <taxon>Insecta</taxon>
        <taxon>Pterygota</taxon>
        <taxon>Neoptera</taxon>
        <taxon>Paraneoptera</taxon>
        <taxon>Hemiptera</taxon>
        <taxon>Sternorrhyncha</taxon>
        <taxon>Aphidomorpha</taxon>
        <taxon>Aphidoidea</taxon>
        <taxon>Aphididae</taxon>
        <taxon>Aphidini</taxon>
        <taxon>Aphis</taxon>
        <taxon>Aphis</taxon>
    </lineage>
</organism>
<accession>A0A6G0Y677</accession>
<comment type="caution">
    <text evidence="2">The sequence shown here is derived from an EMBL/GenBank/DDBJ whole genome shotgun (WGS) entry which is preliminary data.</text>
</comment>
<evidence type="ECO:0000256" key="1">
    <source>
        <dbReference type="SAM" id="Coils"/>
    </source>
</evidence>
<dbReference type="OrthoDB" id="6623227at2759"/>
<evidence type="ECO:0000313" key="2">
    <source>
        <dbReference type="EMBL" id="KAF0750007.1"/>
    </source>
</evidence>
<dbReference type="Proteomes" id="UP000478052">
    <property type="component" value="Unassembled WGS sequence"/>
</dbReference>
<evidence type="ECO:0000313" key="3">
    <source>
        <dbReference type="Proteomes" id="UP000478052"/>
    </source>
</evidence>
<gene>
    <name evidence="2" type="ORF">FWK35_00017307</name>
</gene>
<proteinExistence type="predicted"/>
<dbReference type="EMBL" id="VUJU01005886">
    <property type="protein sequence ID" value="KAF0750007.1"/>
    <property type="molecule type" value="Genomic_DNA"/>
</dbReference>
<feature type="coiled-coil region" evidence="1">
    <location>
        <begin position="52"/>
        <end position="86"/>
    </location>
</feature>
<name>A0A6G0Y677_APHCR</name>
<keyword evidence="1" id="KW-0175">Coiled coil</keyword>
<reference evidence="2 3" key="1">
    <citation type="submission" date="2019-08" db="EMBL/GenBank/DDBJ databases">
        <title>Whole genome of Aphis craccivora.</title>
        <authorList>
            <person name="Voronova N.V."/>
            <person name="Shulinski R.S."/>
            <person name="Bandarenka Y.V."/>
            <person name="Zhorov D.G."/>
            <person name="Warner D."/>
        </authorList>
    </citation>
    <scope>NUCLEOTIDE SEQUENCE [LARGE SCALE GENOMIC DNA]</scope>
    <source>
        <strain evidence="2">180601</strain>
        <tissue evidence="2">Whole Body</tissue>
    </source>
</reference>
<dbReference type="AlphaFoldDB" id="A0A6G0Y677"/>
<protein>
    <submittedName>
        <fullName evidence="2">Uncharacterized protein</fullName>
    </submittedName>
</protein>